<dbReference type="EMBL" id="JAXAVU010000014">
    <property type="protein sequence ID" value="MDX8147330.1"/>
    <property type="molecule type" value="Genomic_DNA"/>
</dbReference>
<dbReference type="InterPro" id="IPR015315">
    <property type="entry name" value="DUF1963"/>
</dbReference>
<proteinExistence type="predicted"/>
<dbReference type="InterPro" id="IPR035948">
    <property type="entry name" value="YwqG-like_sf"/>
</dbReference>
<gene>
    <name evidence="1" type="ORF">SK854_34835</name>
</gene>
<sequence length="277" mass="29859">MNPRNVKILDQIRSEALARKIPEPDVERWMELVRPSALLALDGDGPVVGRFGGPIMLPADVGTQEYPLVATIDCAALPREATDLPLPADGRLLFFGYPEEHGMGEVVYVPEGAAVVERELDPSSYPACGDDFAENHDEFPQGDIHLTADVSLPFVGTVAAPSPVYLVPMPGHPHSEALARVWADQWGGATLVLGGYGTDCNGSDATEIAVLCAAAEEKAERWPGPGTPSSDAGDWVLLLEFNVHRSGGGAAIFWVIQREDLIAQRFDRTQVLVDWNP</sequence>
<reference evidence="1 2" key="2">
    <citation type="submission" date="2023-11" db="EMBL/GenBank/DDBJ databases">
        <authorList>
            <person name="Lara A.C."/>
            <person name="Chronakova A."/>
        </authorList>
    </citation>
    <scope>NUCLEOTIDE SEQUENCE [LARGE SCALE GENOMIC DNA]</scope>
    <source>
        <strain evidence="1 2">BCCO 10_0061</strain>
    </source>
</reference>
<comment type="caution">
    <text evidence="1">The sequence shown here is derived from an EMBL/GenBank/DDBJ whole genome shotgun (WGS) entry which is preliminary data.</text>
</comment>
<name>A0ABU4V779_9PSEU</name>
<evidence type="ECO:0000313" key="2">
    <source>
        <dbReference type="Proteomes" id="UP001285352"/>
    </source>
</evidence>
<organism evidence="1 2">
    <name type="scientific">Lentzea sokolovensis</name>
    <dbReference type="NCBI Taxonomy" id="3095429"/>
    <lineage>
        <taxon>Bacteria</taxon>
        <taxon>Bacillati</taxon>
        <taxon>Actinomycetota</taxon>
        <taxon>Actinomycetes</taxon>
        <taxon>Pseudonocardiales</taxon>
        <taxon>Pseudonocardiaceae</taxon>
        <taxon>Lentzea</taxon>
    </lineage>
</organism>
<dbReference type="SUPFAM" id="SSF103032">
    <property type="entry name" value="Hypothetical protein YwqG"/>
    <property type="match status" value="1"/>
</dbReference>
<dbReference type="Pfam" id="PF09234">
    <property type="entry name" value="DUF1963"/>
    <property type="match status" value="1"/>
</dbReference>
<dbReference type="Proteomes" id="UP001285352">
    <property type="component" value="Unassembled WGS sequence"/>
</dbReference>
<evidence type="ECO:0000313" key="1">
    <source>
        <dbReference type="EMBL" id="MDX8147330.1"/>
    </source>
</evidence>
<accession>A0ABU4V779</accession>
<protein>
    <submittedName>
        <fullName evidence="1">DUF1963 domain-containing protein</fullName>
    </submittedName>
</protein>
<dbReference type="RefSeq" id="WP_319979386.1">
    <property type="nucleotide sequence ID" value="NZ_JAXAVU010000014.1"/>
</dbReference>
<dbReference type="Gene3D" id="2.30.320.10">
    <property type="entry name" value="YwqG-like"/>
    <property type="match status" value="1"/>
</dbReference>
<reference evidence="1 2" key="1">
    <citation type="submission" date="2023-11" db="EMBL/GenBank/DDBJ databases">
        <title>Lentzea sokolovensis, sp. nov., Lentzea kristufkii, sp. nov., and Lentzea miocenensis, sp. nov., rare actinobacteria from Sokolov Coal Basin, Miocene lacustrine sediment, Czech Republic.</title>
        <authorList>
            <person name="Lara A."/>
            <person name="Kotroba L."/>
            <person name="Nouioui I."/>
            <person name="Neumann-Schaal M."/>
            <person name="Mast Y."/>
            <person name="Chronakova A."/>
        </authorList>
    </citation>
    <scope>NUCLEOTIDE SEQUENCE [LARGE SCALE GENOMIC DNA]</scope>
    <source>
        <strain evidence="1 2">BCCO 10_0061</strain>
    </source>
</reference>
<keyword evidence="2" id="KW-1185">Reference proteome</keyword>